<gene>
    <name evidence="2" type="ORF">ACFFPI_08125</name>
</gene>
<comment type="caution">
    <text evidence="2">The sequence shown here is derived from an EMBL/GenBank/DDBJ whole genome shotgun (WGS) entry which is preliminary data.</text>
</comment>
<evidence type="ECO:0000256" key="1">
    <source>
        <dbReference type="SAM" id="MobiDB-lite"/>
    </source>
</evidence>
<accession>A0ABV5URE7</accession>
<evidence type="ECO:0000313" key="3">
    <source>
        <dbReference type="Proteomes" id="UP001589536"/>
    </source>
</evidence>
<protein>
    <submittedName>
        <fullName evidence="2">Uncharacterized protein</fullName>
    </submittedName>
</protein>
<feature type="compositionally biased region" description="Low complexity" evidence="1">
    <location>
        <begin position="188"/>
        <end position="206"/>
    </location>
</feature>
<reference evidence="2 3" key="1">
    <citation type="submission" date="2024-09" db="EMBL/GenBank/DDBJ databases">
        <authorList>
            <person name="Sun Q."/>
            <person name="Mori K."/>
        </authorList>
    </citation>
    <scope>NUCLEOTIDE SEQUENCE [LARGE SCALE GENOMIC DNA]</scope>
    <source>
        <strain evidence="2 3">JCM 13519</strain>
    </source>
</reference>
<keyword evidence="3" id="KW-1185">Reference proteome</keyword>
<dbReference type="EMBL" id="JBHMBH010000019">
    <property type="protein sequence ID" value="MFB9714124.1"/>
    <property type="molecule type" value="Genomic_DNA"/>
</dbReference>
<dbReference type="Proteomes" id="UP001589536">
    <property type="component" value="Unassembled WGS sequence"/>
</dbReference>
<sequence>MAGLKTKPEYEGLAEAVSLGIALLKKAKQNTWPELVEAMGSGNLLVIKAFKAVDLTDAQLETVNMWQHVLNLVKVNPAVIPVICPACEHYVLTADTAPTRCMVTAGCEGKPFKVTAATATTATKTPAGTKASAPAPKRAAPTTKADVDAAVAVLDAVTKSVGEFAEASAAAATLEGAGIKTGFAETAPARTAPVRKAPAARASSKPAPEHEHIPDDIPEPLPVADAEPPAGPVAEEVQPSTTASAEPIYDVVLVADDEDPFA</sequence>
<evidence type="ECO:0000313" key="2">
    <source>
        <dbReference type="EMBL" id="MFB9714124.1"/>
    </source>
</evidence>
<proteinExistence type="predicted"/>
<organism evidence="2 3">
    <name type="scientific">Arthrobacter methylotrophus</name>
    <dbReference type="NCBI Taxonomy" id="121291"/>
    <lineage>
        <taxon>Bacteria</taxon>
        <taxon>Bacillati</taxon>
        <taxon>Actinomycetota</taxon>
        <taxon>Actinomycetes</taxon>
        <taxon>Micrococcales</taxon>
        <taxon>Micrococcaceae</taxon>
        <taxon>Arthrobacter</taxon>
    </lineage>
</organism>
<dbReference type="RefSeq" id="WP_345043453.1">
    <property type="nucleotide sequence ID" value="NZ_BAABED010000001.1"/>
</dbReference>
<name>A0ABV5URE7_9MICC</name>
<feature type="region of interest" description="Disordered" evidence="1">
    <location>
        <begin position="188"/>
        <end position="250"/>
    </location>
</feature>